<feature type="transmembrane region" description="Helical" evidence="1">
    <location>
        <begin position="28"/>
        <end position="51"/>
    </location>
</feature>
<keyword evidence="1" id="KW-1133">Transmembrane helix</keyword>
<dbReference type="InterPro" id="IPR021205">
    <property type="entry name" value="Lanti_perm_SpaE/MutE/EpiE-like"/>
</dbReference>
<gene>
    <name evidence="2" type="ORF">C1876_02975</name>
    <name evidence="3" type="ORF">DMP09_17560</name>
</gene>
<dbReference type="AlphaFoldDB" id="A0A3N0INT7"/>
<reference evidence="2 4" key="1">
    <citation type="journal article" date="2018" name="Elife">
        <title>Discovery and characterization of a prevalent human gut bacterial enzyme sufficient for the inactivation of a family of plant toxins.</title>
        <authorList>
            <person name="Koppel N."/>
            <person name="Bisanz J.E."/>
            <person name="Pandelia M.E."/>
            <person name="Turnbaugh P.J."/>
            <person name="Balskus E.P."/>
        </authorList>
    </citation>
    <scope>NUCLEOTIDE SEQUENCE [LARGE SCALE GENOMIC DNA]</scope>
    <source>
        <strain evidence="2 4">DSM 16107</strain>
    </source>
</reference>
<evidence type="ECO:0000313" key="5">
    <source>
        <dbReference type="Proteomes" id="UP000270112"/>
    </source>
</evidence>
<dbReference type="Proteomes" id="UP000270112">
    <property type="component" value="Unassembled WGS sequence"/>
</dbReference>
<feature type="transmembrane region" description="Helical" evidence="1">
    <location>
        <begin position="108"/>
        <end position="130"/>
    </location>
</feature>
<keyword evidence="1" id="KW-0812">Transmembrane</keyword>
<sequence>MMGVATGTFGSVFKAEVLKGHRAAPRKVALIAPLPFCALGVLSSGVIPGTGAVGGMATTMWNYWYALMMPIAIALICASIANMDARQKLRPVLGLPHAPARTWWAKTAYALALVLGANLVVLAFSTVLTALGAEGPGFADGLATAVVLTVASSWMVPAALVLTLRFGTLAGIAIPALVQVGVGIALWTSSAWFAFPPAVTLCAASPFTGVAPSGVPLEAGDALGVFGWEAAVGLFVAMGLFTLLAIAGAAWFSKREAA</sequence>
<comment type="caution">
    <text evidence="3">The sequence shown here is derived from an EMBL/GenBank/DDBJ whole genome shotgun (WGS) entry which is preliminary data.</text>
</comment>
<feature type="transmembrane region" description="Helical" evidence="1">
    <location>
        <begin position="63"/>
        <end position="81"/>
    </location>
</feature>
<organism evidence="3 5">
    <name type="scientific">Eggerthella sinensis</name>
    <dbReference type="NCBI Taxonomy" id="242230"/>
    <lineage>
        <taxon>Bacteria</taxon>
        <taxon>Bacillati</taxon>
        <taxon>Actinomycetota</taxon>
        <taxon>Coriobacteriia</taxon>
        <taxon>Eggerthellales</taxon>
        <taxon>Eggerthellaceae</taxon>
        <taxon>Eggerthella</taxon>
    </lineage>
</organism>
<feature type="transmembrane region" description="Helical" evidence="1">
    <location>
        <begin position="169"/>
        <end position="187"/>
    </location>
</feature>
<feature type="transmembrane region" description="Helical" evidence="1">
    <location>
        <begin position="230"/>
        <end position="252"/>
    </location>
</feature>
<reference evidence="5" key="2">
    <citation type="submission" date="2018-05" db="EMBL/GenBank/DDBJ databases">
        <title>Genome Sequencing of selected type strains of the family Eggerthellaceae.</title>
        <authorList>
            <person name="Danylec N."/>
            <person name="Stoll D.A."/>
            <person name="Doetsch A."/>
            <person name="Huch M."/>
        </authorList>
    </citation>
    <scope>NUCLEOTIDE SEQUENCE [LARGE SCALE GENOMIC DNA]</scope>
    <source>
        <strain evidence="5">DSM 16107</strain>
    </source>
</reference>
<dbReference type="EMBL" id="QICC01000164">
    <property type="protein sequence ID" value="RNM38507.1"/>
    <property type="molecule type" value="Genomic_DNA"/>
</dbReference>
<keyword evidence="4" id="KW-1185">Reference proteome</keyword>
<reference evidence="3" key="3">
    <citation type="journal article" date="2019" name="Microbiol. Resour. Announc.">
        <title>Draft Genome Sequences of Type Strains of Gordonibacter faecihominis, Paraeggerthella hongkongensis, Parvibacter caecicola,Slackia equolifaciens, Slackia faecicanis, and Slackia isoflavoniconvertens.</title>
        <authorList>
            <person name="Danylec N."/>
            <person name="Stoll D.A."/>
            <person name="Dotsch A."/>
            <person name="Huch M."/>
        </authorList>
    </citation>
    <scope>NUCLEOTIDE SEQUENCE</scope>
    <source>
        <strain evidence="3">DSM 16107</strain>
    </source>
</reference>
<protein>
    <recommendedName>
        <fullName evidence="6">Lantibiotic ABC transporter permease</fullName>
    </recommendedName>
</protein>
<name>A0A3N0INT7_9ACTN</name>
<dbReference type="CDD" id="cd21807">
    <property type="entry name" value="ABC-2_lan_permease_MutE_EpiE-like"/>
    <property type="match status" value="1"/>
</dbReference>
<keyword evidence="1" id="KW-0472">Membrane</keyword>
<feature type="transmembrane region" description="Helical" evidence="1">
    <location>
        <begin position="142"/>
        <end position="162"/>
    </location>
</feature>
<evidence type="ECO:0000313" key="4">
    <source>
        <dbReference type="Proteomes" id="UP000253817"/>
    </source>
</evidence>
<proteinExistence type="predicted"/>
<evidence type="ECO:0000313" key="3">
    <source>
        <dbReference type="EMBL" id="RNM38507.1"/>
    </source>
</evidence>
<evidence type="ECO:0000256" key="1">
    <source>
        <dbReference type="SAM" id="Phobius"/>
    </source>
</evidence>
<dbReference type="EMBL" id="PPTT01000004">
    <property type="protein sequence ID" value="RDB70691.1"/>
    <property type="molecule type" value="Genomic_DNA"/>
</dbReference>
<dbReference type="OrthoDB" id="3173426at2"/>
<dbReference type="RefSeq" id="WP_114545241.1">
    <property type="nucleotide sequence ID" value="NZ_PPTT01000004.1"/>
</dbReference>
<dbReference type="Proteomes" id="UP000253817">
    <property type="component" value="Unassembled WGS sequence"/>
</dbReference>
<evidence type="ECO:0008006" key="6">
    <source>
        <dbReference type="Google" id="ProtNLM"/>
    </source>
</evidence>
<evidence type="ECO:0000313" key="2">
    <source>
        <dbReference type="EMBL" id="RDB70691.1"/>
    </source>
</evidence>
<accession>A0A3N0INT7</accession>